<proteinExistence type="inferred from homology"/>
<keyword evidence="3 7" id="KW-0288">FMN</keyword>
<evidence type="ECO:0000256" key="2">
    <source>
        <dbReference type="ARBA" id="ARBA00022630"/>
    </source>
</evidence>
<dbReference type="AlphaFoldDB" id="A0A1N6MVU8"/>
<feature type="binding site" evidence="7">
    <location>
        <position position="37"/>
    </location>
    <ligand>
        <name>FMN</name>
        <dbReference type="ChEBI" id="CHEBI:58210"/>
    </ligand>
</feature>
<reference evidence="9 12" key="3">
    <citation type="journal article" date="2017" name="Nat. Microbiol.">
        <title>Natural product diversity associated with the nematode symbionts Photorhabdus and Xenorhabdus.</title>
        <authorList>
            <person name="Tobias N.J."/>
            <person name="Wolff H."/>
            <person name="Djahanschiri B."/>
            <person name="Grundmann F."/>
            <person name="Kronenwerth M."/>
            <person name="Shi Y.M."/>
            <person name="Simonyi S."/>
            <person name="Grun P."/>
            <person name="Shapiro-Ilan D."/>
            <person name="Pidot S.J."/>
            <person name="Stinear T.P."/>
            <person name="Ebersberger I."/>
            <person name="Bode H.B."/>
        </authorList>
    </citation>
    <scope>NUCLEOTIDE SEQUENCE [LARGE SCALE GENOMIC DNA]</scope>
    <source>
        <strain evidence="9 12">DSM 16336</strain>
    </source>
</reference>
<evidence type="ECO:0000313" key="11">
    <source>
        <dbReference type="Proteomes" id="UP000196435"/>
    </source>
</evidence>
<gene>
    <name evidence="7 10" type="primary">ubiX</name>
    <name evidence="9" type="ORF">Xinn_00485</name>
    <name evidence="10" type="ORF">XIS1_1680144</name>
</gene>
<dbReference type="EMBL" id="FTLG01000077">
    <property type="protein sequence ID" value="SIP72907.1"/>
    <property type="molecule type" value="Genomic_DNA"/>
</dbReference>
<dbReference type="SUPFAM" id="SSF52507">
    <property type="entry name" value="Homo-oligomeric flavin-containing Cys decarboxylases, HFCD"/>
    <property type="match status" value="1"/>
</dbReference>
<feature type="domain" description="Flavoprotein" evidence="8">
    <location>
        <begin position="2"/>
        <end position="173"/>
    </location>
</feature>
<keyword evidence="4 7" id="KW-0808">Transferase</keyword>
<feature type="binding site" evidence="7">
    <location>
        <position position="153"/>
    </location>
    <ligand>
        <name>dimethylallyl phosphate</name>
        <dbReference type="ChEBI" id="CHEBI:88052"/>
    </ligand>
</feature>
<reference evidence="10" key="2">
    <citation type="submission" date="2016-12" db="EMBL/GenBank/DDBJ databases">
        <authorList>
            <person name="Song W.-J."/>
            <person name="Kurnit D.M."/>
        </authorList>
    </citation>
    <scope>NUCLEOTIDE SEQUENCE [LARGE SCALE GENOMIC DNA]</scope>
    <source>
        <strain evidence="10">HGB1681</strain>
    </source>
</reference>
<dbReference type="GO" id="GO:0106141">
    <property type="term" value="F:flavin prenyltransferase activity"/>
    <property type="evidence" value="ECO:0007669"/>
    <property type="project" value="UniProtKB-EC"/>
</dbReference>
<sequence>MKKLIVGLTGASGAIYGIRLLQVLQPVAGIETHLIISQSARQTLALETDYTLREVQSLADVVYDSRDIAASVSSGSFKTSGMVILPCSIKTLSGIVHSYTDGLITRAADVVLKEGRKLVLGVRETPLHLGHLRLMTQAAEIGAVIMPPVPAFYHRPESIQDVIDQTVNRVLDQFDINLPEDLFNRWQGVKSVSI</sequence>
<keyword evidence="1 7" id="KW-0637">Prenyltransferase</keyword>
<comment type="similarity">
    <text evidence="6 7">Belongs to the UbiX/PAD1 family.</text>
</comment>
<dbReference type="OrthoDB" id="9781577at2"/>
<dbReference type="InterPro" id="IPR004507">
    <property type="entry name" value="UbiX-like"/>
</dbReference>
<dbReference type="EMBL" id="NIBU01000003">
    <property type="protein sequence ID" value="PHM38363.1"/>
    <property type="molecule type" value="Genomic_DNA"/>
</dbReference>
<keyword evidence="12" id="KW-1185">Reference proteome</keyword>
<feature type="binding site" evidence="7">
    <location>
        <position position="169"/>
    </location>
    <ligand>
        <name>dimethylallyl phosphate</name>
        <dbReference type="ChEBI" id="CHEBI:88052"/>
    </ligand>
</feature>
<comment type="caution">
    <text evidence="7">Lacks conserved residue(s) required for the propagation of feature annotation.</text>
</comment>
<evidence type="ECO:0000256" key="1">
    <source>
        <dbReference type="ARBA" id="ARBA00022602"/>
    </source>
</evidence>
<evidence type="ECO:0000256" key="6">
    <source>
        <dbReference type="ARBA" id="ARBA00060793"/>
    </source>
</evidence>
<dbReference type="NCBIfam" id="NF004685">
    <property type="entry name" value="PRK06029.1"/>
    <property type="match status" value="1"/>
</dbReference>
<dbReference type="PANTHER" id="PTHR43374:SF1">
    <property type="entry name" value="FLAVIN PRENYLTRANSFERASE PAD1, MITOCHONDRIAL"/>
    <property type="match status" value="1"/>
</dbReference>
<comment type="catalytic activity">
    <reaction evidence="5 7">
        <text>dimethylallyl phosphate + FMNH2 = prenylated FMNH2 + phosphate</text>
        <dbReference type="Rhea" id="RHEA:37743"/>
        <dbReference type="ChEBI" id="CHEBI:43474"/>
        <dbReference type="ChEBI" id="CHEBI:57618"/>
        <dbReference type="ChEBI" id="CHEBI:87467"/>
        <dbReference type="ChEBI" id="CHEBI:88052"/>
        <dbReference type="EC" id="2.5.1.129"/>
    </reaction>
</comment>
<evidence type="ECO:0000313" key="9">
    <source>
        <dbReference type="EMBL" id="PHM38363.1"/>
    </source>
</evidence>
<dbReference type="RefSeq" id="WP_086956153.1">
    <property type="nucleotide sequence ID" value="NZ_CAWNQC010000223.1"/>
</dbReference>
<reference evidence="11" key="1">
    <citation type="submission" date="2016-12" db="EMBL/GenBank/DDBJ databases">
        <authorList>
            <person name="Gaudriault S."/>
        </authorList>
    </citation>
    <scope>NUCLEOTIDE SEQUENCE [LARGE SCALE GENOMIC DNA]</scope>
    <source>
        <strain evidence="11">HGB1681 (deposited as PTA-6826 in the American Type Culture Collection)</strain>
    </source>
</reference>
<evidence type="ECO:0000256" key="4">
    <source>
        <dbReference type="ARBA" id="ARBA00022679"/>
    </source>
</evidence>
<feature type="binding site" evidence="7">
    <location>
        <position position="123"/>
    </location>
    <ligand>
        <name>FMN</name>
        <dbReference type="ChEBI" id="CHEBI:58210"/>
    </ligand>
</feature>
<name>A0A1N6MVU8_9GAMM</name>
<evidence type="ECO:0000259" key="8">
    <source>
        <dbReference type="Pfam" id="PF02441"/>
    </source>
</evidence>
<dbReference type="Proteomes" id="UP000224871">
    <property type="component" value="Unassembled WGS sequence"/>
</dbReference>
<evidence type="ECO:0000313" key="12">
    <source>
        <dbReference type="Proteomes" id="UP000224871"/>
    </source>
</evidence>
<dbReference type="NCBIfam" id="TIGR00421">
    <property type="entry name" value="ubiX_pad"/>
    <property type="match status" value="1"/>
</dbReference>
<dbReference type="FunFam" id="3.40.50.1950:FF:000001">
    <property type="entry name" value="Flavin prenyltransferase UbiX"/>
    <property type="match status" value="1"/>
</dbReference>
<dbReference type="GO" id="GO:0016831">
    <property type="term" value="F:carboxy-lyase activity"/>
    <property type="evidence" value="ECO:0007669"/>
    <property type="project" value="TreeGrafter"/>
</dbReference>
<evidence type="ECO:0000256" key="7">
    <source>
        <dbReference type="HAMAP-Rule" id="MF_01984"/>
    </source>
</evidence>
<dbReference type="InterPro" id="IPR036551">
    <property type="entry name" value="Flavin_trans-like"/>
</dbReference>
<evidence type="ECO:0000313" key="10">
    <source>
        <dbReference type="EMBL" id="SIP72907.1"/>
    </source>
</evidence>
<dbReference type="Pfam" id="PF02441">
    <property type="entry name" value="Flavoprotein"/>
    <property type="match status" value="1"/>
</dbReference>
<protein>
    <recommendedName>
        <fullName evidence="7">Flavin prenyltransferase UbiX</fullName>
        <ecNumber evidence="7">2.5.1.129</ecNumber>
    </recommendedName>
</protein>
<comment type="function">
    <text evidence="7">Flavin prenyltransferase that catalyzes the synthesis of the prenylated FMN cofactor (prenyl-FMN) for 4-hydroxy-3-polyprenylbenzoic acid decarboxylase UbiD. The prenyltransferase is metal-independent and links a dimethylallyl moiety from dimethylallyl monophosphate (DMAP) to the flavin N5 and C6 atoms of FMN.</text>
</comment>
<feature type="binding site" evidence="7">
    <location>
        <begin position="88"/>
        <end position="91"/>
    </location>
    <ligand>
        <name>FMN</name>
        <dbReference type="ChEBI" id="CHEBI:58210"/>
    </ligand>
</feature>
<feature type="binding site" evidence="7">
    <location>
        <begin position="10"/>
        <end position="12"/>
    </location>
    <ligand>
        <name>FMN</name>
        <dbReference type="ChEBI" id="CHEBI:58210"/>
    </ligand>
</feature>
<evidence type="ECO:0000256" key="5">
    <source>
        <dbReference type="ARBA" id="ARBA00050612"/>
    </source>
</evidence>
<dbReference type="InterPro" id="IPR003382">
    <property type="entry name" value="Flavoprotein"/>
</dbReference>
<keyword evidence="2 7" id="KW-0285">Flavoprotein</keyword>
<dbReference type="PANTHER" id="PTHR43374">
    <property type="entry name" value="FLAVIN PRENYLTRANSFERASE"/>
    <property type="match status" value="1"/>
</dbReference>
<keyword evidence="10" id="KW-0456">Lyase</keyword>
<organism evidence="10 11">
    <name type="scientific">Xenorhabdus innexi</name>
    <dbReference type="NCBI Taxonomy" id="290109"/>
    <lineage>
        <taxon>Bacteria</taxon>
        <taxon>Pseudomonadati</taxon>
        <taxon>Pseudomonadota</taxon>
        <taxon>Gammaproteobacteria</taxon>
        <taxon>Enterobacterales</taxon>
        <taxon>Morganellaceae</taxon>
        <taxon>Xenorhabdus</taxon>
    </lineage>
</organism>
<accession>A0A1N6MVU8</accession>
<dbReference type="HAMAP" id="MF_01984">
    <property type="entry name" value="ubiX_pad"/>
    <property type="match status" value="1"/>
</dbReference>
<dbReference type="Gene3D" id="3.40.50.1950">
    <property type="entry name" value="Flavin prenyltransferase-like"/>
    <property type="match status" value="1"/>
</dbReference>
<evidence type="ECO:0000256" key="3">
    <source>
        <dbReference type="ARBA" id="ARBA00022643"/>
    </source>
</evidence>
<dbReference type="EC" id="2.5.1.129" evidence="7"/>
<dbReference type="Proteomes" id="UP000196435">
    <property type="component" value="Unassembled WGS sequence"/>
</dbReference>